<comment type="similarity">
    <text evidence="4 14">Belongs to the cytochrome P450 family.</text>
</comment>
<dbReference type="InterPro" id="IPR002401">
    <property type="entry name" value="Cyt_P450_E_grp-I"/>
</dbReference>
<dbReference type="PRINTS" id="PR00385">
    <property type="entry name" value="P450"/>
</dbReference>
<comment type="caution">
    <text evidence="15">The sequence shown here is derived from an EMBL/GenBank/DDBJ whole genome shotgun (WGS) entry which is preliminary data.</text>
</comment>
<evidence type="ECO:0000256" key="12">
    <source>
        <dbReference type="ARBA" id="ARBA00023136"/>
    </source>
</evidence>
<evidence type="ECO:0000256" key="6">
    <source>
        <dbReference type="ARBA" id="ARBA00022692"/>
    </source>
</evidence>
<evidence type="ECO:0000256" key="8">
    <source>
        <dbReference type="ARBA" id="ARBA00022989"/>
    </source>
</evidence>
<keyword evidence="5 13" id="KW-0349">Heme</keyword>
<keyword evidence="6" id="KW-0812">Transmembrane</keyword>
<keyword evidence="16" id="KW-1185">Reference proteome</keyword>
<keyword evidence="7 13" id="KW-0479">Metal-binding</keyword>
<evidence type="ECO:0000256" key="7">
    <source>
        <dbReference type="ARBA" id="ARBA00022723"/>
    </source>
</evidence>
<evidence type="ECO:0000256" key="4">
    <source>
        <dbReference type="ARBA" id="ARBA00010617"/>
    </source>
</evidence>
<evidence type="ECO:0000256" key="11">
    <source>
        <dbReference type="ARBA" id="ARBA00023033"/>
    </source>
</evidence>
<evidence type="ECO:0000256" key="2">
    <source>
        <dbReference type="ARBA" id="ARBA00004370"/>
    </source>
</evidence>
<keyword evidence="12" id="KW-0472">Membrane</keyword>
<dbReference type="GO" id="GO:0016020">
    <property type="term" value="C:membrane"/>
    <property type="evidence" value="ECO:0007669"/>
    <property type="project" value="UniProtKB-SubCell"/>
</dbReference>
<dbReference type="AlphaFoldDB" id="A0A409YLF0"/>
<dbReference type="PROSITE" id="PS00086">
    <property type="entry name" value="CYTOCHROME_P450"/>
    <property type="match status" value="1"/>
</dbReference>
<gene>
    <name evidence="15" type="ORF">CVT24_008122</name>
</gene>
<evidence type="ECO:0008006" key="17">
    <source>
        <dbReference type="Google" id="ProtNLM"/>
    </source>
</evidence>
<dbReference type="PRINTS" id="PR00463">
    <property type="entry name" value="EP450I"/>
</dbReference>
<evidence type="ECO:0000313" key="15">
    <source>
        <dbReference type="EMBL" id="PPR03891.1"/>
    </source>
</evidence>
<protein>
    <recommendedName>
        <fullName evidence="17">Cytochrome P450</fullName>
    </recommendedName>
</protein>
<dbReference type="InterPro" id="IPR017972">
    <property type="entry name" value="Cyt_P450_CS"/>
</dbReference>
<dbReference type="InterPro" id="IPR036396">
    <property type="entry name" value="Cyt_P450_sf"/>
</dbReference>
<organism evidence="15 16">
    <name type="scientific">Panaeolus cyanescens</name>
    <dbReference type="NCBI Taxonomy" id="181874"/>
    <lineage>
        <taxon>Eukaryota</taxon>
        <taxon>Fungi</taxon>
        <taxon>Dikarya</taxon>
        <taxon>Basidiomycota</taxon>
        <taxon>Agaricomycotina</taxon>
        <taxon>Agaricomycetes</taxon>
        <taxon>Agaricomycetidae</taxon>
        <taxon>Agaricales</taxon>
        <taxon>Agaricineae</taxon>
        <taxon>Galeropsidaceae</taxon>
        <taxon>Panaeolus</taxon>
    </lineage>
</organism>
<dbReference type="InterPro" id="IPR001128">
    <property type="entry name" value="Cyt_P450"/>
</dbReference>
<reference evidence="15 16" key="1">
    <citation type="journal article" date="2018" name="Evol. Lett.">
        <title>Horizontal gene cluster transfer increased hallucinogenic mushroom diversity.</title>
        <authorList>
            <person name="Reynolds H.T."/>
            <person name="Vijayakumar V."/>
            <person name="Gluck-Thaler E."/>
            <person name="Korotkin H.B."/>
            <person name="Matheny P.B."/>
            <person name="Slot J.C."/>
        </authorList>
    </citation>
    <scope>NUCLEOTIDE SEQUENCE [LARGE SCALE GENOMIC DNA]</scope>
    <source>
        <strain evidence="15 16">2629</strain>
    </source>
</reference>
<evidence type="ECO:0000256" key="3">
    <source>
        <dbReference type="ARBA" id="ARBA00004721"/>
    </source>
</evidence>
<dbReference type="PANTHER" id="PTHR24305:SF166">
    <property type="entry name" value="CYTOCHROME P450 12A4, MITOCHONDRIAL-RELATED"/>
    <property type="match status" value="1"/>
</dbReference>
<name>A0A409YLF0_9AGAR</name>
<evidence type="ECO:0000256" key="9">
    <source>
        <dbReference type="ARBA" id="ARBA00023002"/>
    </source>
</evidence>
<dbReference type="Gene3D" id="1.10.630.10">
    <property type="entry name" value="Cytochrome P450"/>
    <property type="match status" value="1"/>
</dbReference>
<accession>A0A409YLF0</accession>
<dbReference type="EMBL" id="NHTK01001010">
    <property type="protein sequence ID" value="PPR03891.1"/>
    <property type="molecule type" value="Genomic_DNA"/>
</dbReference>
<evidence type="ECO:0000256" key="14">
    <source>
        <dbReference type="RuleBase" id="RU000461"/>
    </source>
</evidence>
<dbReference type="OrthoDB" id="1470350at2759"/>
<dbReference type="SUPFAM" id="SSF48264">
    <property type="entry name" value="Cytochrome P450"/>
    <property type="match status" value="1"/>
</dbReference>
<comment type="pathway">
    <text evidence="3">Secondary metabolite biosynthesis; terpenoid biosynthesis.</text>
</comment>
<sequence length="404" mass="45408">MFHDVAQRLQNSLVNQTIGGPKEIDMVFWMGRAALELVGRNGFGYSFDDLSEEFVEHSFSSALKQLVPLAFRLAFLRMFFLKPSLKIGTPAFRRRMIDYLPIDGLKKMRDVVDTLHETSLEIYREKKEALLDGNAEVTMSVSKGKDVLSILIKQNLDAPEEDKLTEEEIYGQISTFTFAGLDTTSNALSRTLWLLAKHPDVQSRLRSEIKEARRKAAGDIPYDDLVSLPYLDAVCKETMRLYAPLTQTMRETVNDAVVPLSKPITLATGRTTSELHVPKGTVCIVSLQAVNRDKMIWGDDAYEWKPERWLGDLREEVINEKIPGIYTHLTTFGAGGRACIGFRFSQLEMKSILAGLLPKLSFNISQEIAWNMSVIVVPVIASGDRKTPEMPLMVSLVEDEEEGG</sequence>
<dbReference type="STRING" id="181874.A0A409YLF0"/>
<proteinExistence type="inferred from homology"/>
<dbReference type="PANTHER" id="PTHR24305">
    <property type="entry name" value="CYTOCHROME P450"/>
    <property type="match status" value="1"/>
</dbReference>
<keyword evidence="8" id="KW-1133">Transmembrane helix</keyword>
<feature type="binding site" description="axial binding residue" evidence="13">
    <location>
        <position position="339"/>
    </location>
    <ligand>
        <name>heme</name>
        <dbReference type="ChEBI" id="CHEBI:30413"/>
    </ligand>
    <ligandPart>
        <name>Fe</name>
        <dbReference type="ChEBI" id="CHEBI:18248"/>
    </ligandPart>
</feature>
<evidence type="ECO:0000256" key="13">
    <source>
        <dbReference type="PIRSR" id="PIRSR602401-1"/>
    </source>
</evidence>
<comment type="subcellular location">
    <subcellularLocation>
        <location evidence="2">Membrane</location>
    </subcellularLocation>
</comment>
<keyword evidence="11 14" id="KW-0503">Monooxygenase</keyword>
<keyword evidence="9 14" id="KW-0560">Oxidoreductase</keyword>
<dbReference type="InParanoid" id="A0A409YLF0"/>
<dbReference type="Proteomes" id="UP000284842">
    <property type="component" value="Unassembled WGS sequence"/>
</dbReference>
<keyword evidence="10 13" id="KW-0408">Iron</keyword>
<dbReference type="GO" id="GO:0004497">
    <property type="term" value="F:monooxygenase activity"/>
    <property type="evidence" value="ECO:0007669"/>
    <property type="project" value="UniProtKB-KW"/>
</dbReference>
<dbReference type="Pfam" id="PF00067">
    <property type="entry name" value="p450"/>
    <property type="match status" value="1"/>
</dbReference>
<evidence type="ECO:0000256" key="10">
    <source>
        <dbReference type="ARBA" id="ARBA00023004"/>
    </source>
</evidence>
<dbReference type="GO" id="GO:0020037">
    <property type="term" value="F:heme binding"/>
    <property type="evidence" value="ECO:0007669"/>
    <property type="project" value="InterPro"/>
</dbReference>
<evidence type="ECO:0000256" key="5">
    <source>
        <dbReference type="ARBA" id="ARBA00022617"/>
    </source>
</evidence>
<dbReference type="GO" id="GO:0016705">
    <property type="term" value="F:oxidoreductase activity, acting on paired donors, with incorporation or reduction of molecular oxygen"/>
    <property type="evidence" value="ECO:0007669"/>
    <property type="project" value="InterPro"/>
</dbReference>
<dbReference type="InterPro" id="IPR050121">
    <property type="entry name" value="Cytochrome_P450_monoxygenase"/>
</dbReference>
<dbReference type="GO" id="GO:0005506">
    <property type="term" value="F:iron ion binding"/>
    <property type="evidence" value="ECO:0007669"/>
    <property type="project" value="InterPro"/>
</dbReference>
<comment type="cofactor">
    <cofactor evidence="1 13">
        <name>heme</name>
        <dbReference type="ChEBI" id="CHEBI:30413"/>
    </cofactor>
</comment>
<evidence type="ECO:0000313" key="16">
    <source>
        <dbReference type="Proteomes" id="UP000284842"/>
    </source>
</evidence>
<evidence type="ECO:0000256" key="1">
    <source>
        <dbReference type="ARBA" id="ARBA00001971"/>
    </source>
</evidence>